<protein>
    <submittedName>
        <fullName evidence="1">Uncharacterized protein</fullName>
    </submittedName>
</protein>
<accession>A0A0V0YR01</accession>
<feature type="non-terminal residue" evidence="1">
    <location>
        <position position="1"/>
    </location>
</feature>
<comment type="caution">
    <text evidence="1">The sequence shown here is derived from an EMBL/GenBank/DDBJ whole genome shotgun (WGS) entry which is preliminary data.</text>
</comment>
<sequence>LCSVRWLLCAVHVDGFQRERQVVVCCWLSHSCLRLL</sequence>
<name>A0A0V0YR01_9BILA</name>
<organism evidence="1 2">
    <name type="scientific">Trichinella patagoniensis</name>
    <dbReference type="NCBI Taxonomy" id="990121"/>
    <lineage>
        <taxon>Eukaryota</taxon>
        <taxon>Metazoa</taxon>
        <taxon>Ecdysozoa</taxon>
        <taxon>Nematoda</taxon>
        <taxon>Enoplea</taxon>
        <taxon>Dorylaimia</taxon>
        <taxon>Trichinellida</taxon>
        <taxon>Trichinellidae</taxon>
        <taxon>Trichinella</taxon>
    </lineage>
</organism>
<reference evidence="1 2" key="1">
    <citation type="submission" date="2015-01" db="EMBL/GenBank/DDBJ databases">
        <title>Evolution of Trichinella species and genotypes.</title>
        <authorList>
            <person name="Korhonen P.K."/>
            <person name="Edoardo P."/>
            <person name="Giuseppe L.R."/>
            <person name="Gasser R.B."/>
        </authorList>
    </citation>
    <scope>NUCLEOTIDE SEQUENCE [LARGE SCALE GENOMIC DNA]</scope>
    <source>
        <strain evidence="1">ISS2496</strain>
    </source>
</reference>
<keyword evidence="2" id="KW-1185">Reference proteome</keyword>
<dbReference type="AlphaFoldDB" id="A0A0V0YR01"/>
<proteinExistence type="predicted"/>
<gene>
    <name evidence="1" type="ORF">T12_13526</name>
</gene>
<evidence type="ECO:0000313" key="1">
    <source>
        <dbReference type="EMBL" id="KRY02523.1"/>
    </source>
</evidence>
<dbReference type="Proteomes" id="UP000054783">
    <property type="component" value="Unassembled WGS sequence"/>
</dbReference>
<evidence type="ECO:0000313" key="2">
    <source>
        <dbReference type="Proteomes" id="UP000054783"/>
    </source>
</evidence>
<dbReference type="EMBL" id="JYDQ01003738">
    <property type="protein sequence ID" value="KRY02523.1"/>
    <property type="molecule type" value="Genomic_DNA"/>
</dbReference>